<dbReference type="EMBL" id="QOIL01000022">
    <property type="protein sequence ID" value="RCG25443.1"/>
    <property type="molecule type" value="Genomic_DNA"/>
</dbReference>
<accession>A0A367F521</accession>
<evidence type="ECO:0000313" key="2">
    <source>
        <dbReference type="EMBL" id="RCG25443.1"/>
    </source>
</evidence>
<feature type="chain" id="PRO_5038544622" description="Lipoprotein" evidence="1">
    <location>
        <begin position="27"/>
        <end position="174"/>
    </location>
</feature>
<dbReference type="OrthoDB" id="7949713at2"/>
<reference evidence="2 3" key="1">
    <citation type="submission" date="2018-06" db="EMBL/GenBank/DDBJ databases">
        <title>Sphaerisporangium craniellae sp. nov., isolated from a marine sponge in the South China Sea.</title>
        <authorList>
            <person name="Li L."/>
        </authorList>
    </citation>
    <scope>NUCLEOTIDE SEQUENCE [LARGE SCALE GENOMIC DNA]</scope>
    <source>
        <strain evidence="2 3">CCTCC AA 208026</strain>
    </source>
</reference>
<dbReference type="AlphaFoldDB" id="A0A367F521"/>
<protein>
    <recommendedName>
        <fullName evidence="4">Lipoprotein</fullName>
    </recommendedName>
</protein>
<keyword evidence="3" id="KW-1185">Reference proteome</keyword>
<comment type="caution">
    <text evidence="2">The sequence shown here is derived from an EMBL/GenBank/DDBJ whole genome shotgun (WGS) entry which is preliminary data.</text>
</comment>
<name>A0A367F521_9ACTN</name>
<gene>
    <name evidence="2" type="ORF">DQ384_31790</name>
</gene>
<feature type="signal peptide" evidence="1">
    <location>
        <begin position="1"/>
        <end position="26"/>
    </location>
</feature>
<dbReference type="PROSITE" id="PS51257">
    <property type="entry name" value="PROKAR_LIPOPROTEIN"/>
    <property type="match status" value="1"/>
</dbReference>
<dbReference type="Proteomes" id="UP000253094">
    <property type="component" value="Unassembled WGS sequence"/>
</dbReference>
<evidence type="ECO:0000313" key="3">
    <source>
        <dbReference type="Proteomes" id="UP000253094"/>
    </source>
</evidence>
<evidence type="ECO:0000256" key="1">
    <source>
        <dbReference type="SAM" id="SignalP"/>
    </source>
</evidence>
<proteinExistence type="predicted"/>
<evidence type="ECO:0008006" key="4">
    <source>
        <dbReference type="Google" id="ProtNLM"/>
    </source>
</evidence>
<sequence>MMRRLTASLCLVAVLAGCASTPPGTATPTPTPTGTAQTLEVFKELARCVRSHGMPNIPDPVVEPRTGKVGFPDGVGKPGQSVMKACQSIVDRLPPSAKGRTVSAADLAKLRQLSRCMREHGLRDWPDPTADGEIPLPKRLIDLGKRGIRTQLEACRQYFPKDGISVKAPAGTNG</sequence>
<keyword evidence="1" id="KW-0732">Signal</keyword>
<organism evidence="2 3">
    <name type="scientific">Sphaerisporangium album</name>
    <dbReference type="NCBI Taxonomy" id="509200"/>
    <lineage>
        <taxon>Bacteria</taxon>
        <taxon>Bacillati</taxon>
        <taxon>Actinomycetota</taxon>
        <taxon>Actinomycetes</taxon>
        <taxon>Streptosporangiales</taxon>
        <taxon>Streptosporangiaceae</taxon>
        <taxon>Sphaerisporangium</taxon>
    </lineage>
</organism>
<dbReference type="RefSeq" id="WP_114032570.1">
    <property type="nucleotide sequence ID" value="NZ_QOIL01000022.1"/>
</dbReference>